<comment type="caution">
    <text evidence="1">The sequence shown here is derived from an EMBL/GenBank/DDBJ whole genome shotgun (WGS) entry which is preliminary data.</text>
</comment>
<name>A0ABU1NFR2_9BURK</name>
<keyword evidence="2" id="KW-1185">Reference proteome</keyword>
<evidence type="ECO:0000313" key="2">
    <source>
        <dbReference type="Proteomes" id="UP001184230"/>
    </source>
</evidence>
<accession>A0ABU1NFR2</accession>
<dbReference type="Proteomes" id="UP001184230">
    <property type="component" value="Unassembled WGS sequence"/>
</dbReference>
<organism evidence="1 2">
    <name type="scientific">Variovorax soli</name>
    <dbReference type="NCBI Taxonomy" id="376815"/>
    <lineage>
        <taxon>Bacteria</taxon>
        <taxon>Pseudomonadati</taxon>
        <taxon>Pseudomonadota</taxon>
        <taxon>Betaproteobacteria</taxon>
        <taxon>Burkholderiales</taxon>
        <taxon>Comamonadaceae</taxon>
        <taxon>Variovorax</taxon>
    </lineage>
</organism>
<sequence>MPLSLLHRIARESLPLILTEDGEFEAVSVLVRAGHVEATMQVVLPPWAGSPLLGVVVHGVTRLGWSTLAASAPGSGRIA</sequence>
<reference evidence="1 2" key="1">
    <citation type="submission" date="2023-07" db="EMBL/GenBank/DDBJ databases">
        <title>Sorghum-associated microbial communities from plants grown in Nebraska, USA.</title>
        <authorList>
            <person name="Schachtman D."/>
        </authorList>
    </citation>
    <scope>NUCLEOTIDE SEQUENCE [LARGE SCALE GENOMIC DNA]</scope>
    <source>
        <strain evidence="1 2">DS1781</strain>
    </source>
</reference>
<dbReference type="EMBL" id="JAVDRF010000005">
    <property type="protein sequence ID" value="MDR6536850.1"/>
    <property type="molecule type" value="Genomic_DNA"/>
</dbReference>
<proteinExistence type="predicted"/>
<dbReference type="RefSeq" id="WP_309902261.1">
    <property type="nucleotide sequence ID" value="NZ_JAVDRF010000005.1"/>
</dbReference>
<evidence type="ECO:0000313" key="1">
    <source>
        <dbReference type="EMBL" id="MDR6536850.1"/>
    </source>
</evidence>
<protein>
    <submittedName>
        <fullName evidence="1">Uncharacterized protein</fullName>
    </submittedName>
</protein>
<gene>
    <name evidence="1" type="ORF">J2739_002623</name>
</gene>